<feature type="domain" description="TNase-like" evidence="6">
    <location>
        <begin position="148"/>
        <end position="285"/>
    </location>
</feature>
<keyword evidence="3" id="KW-0378">Hydrolase</keyword>
<protein>
    <submittedName>
        <fullName evidence="7">Thermonuclease family protein</fullName>
    </submittedName>
</protein>
<evidence type="ECO:0000256" key="2">
    <source>
        <dbReference type="ARBA" id="ARBA00022759"/>
    </source>
</evidence>
<accession>A0ABW8RS76</accession>
<evidence type="ECO:0000256" key="5">
    <source>
        <dbReference type="SAM" id="Phobius"/>
    </source>
</evidence>
<feature type="transmembrane region" description="Helical" evidence="5">
    <location>
        <begin position="6"/>
        <end position="39"/>
    </location>
</feature>
<keyword evidence="1" id="KW-0540">Nuclease</keyword>
<dbReference type="SMART" id="SM00318">
    <property type="entry name" value="SNc"/>
    <property type="match status" value="1"/>
</dbReference>
<feature type="region of interest" description="Disordered" evidence="4">
    <location>
        <begin position="92"/>
        <end position="140"/>
    </location>
</feature>
<feature type="compositionally biased region" description="Basic and acidic residues" evidence="4">
    <location>
        <begin position="321"/>
        <end position="337"/>
    </location>
</feature>
<evidence type="ECO:0000313" key="8">
    <source>
        <dbReference type="Proteomes" id="UP001623041"/>
    </source>
</evidence>
<feature type="transmembrane region" description="Helical" evidence="5">
    <location>
        <begin position="51"/>
        <end position="72"/>
    </location>
</feature>
<evidence type="ECO:0000259" key="6">
    <source>
        <dbReference type="PROSITE" id="PS50830"/>
    </source>
</evidence>
<dbReference type="RefSeq" id="WP_406583434.1">
    <property type="nucleotide sequence ID" value="NZ_JBJHQH010000031.1"/>
</dbReference>
<dbReference type="InterPro" id="IPR008613">
    <property type="entry name" value="Excalibur_Ca-bd_domain"/>
</dbReference>
<feature type="compositionally biased region" description="Basic and acidic residues" evidence="4">
    <location>
        <begin position="348"/>
        <end position="362"/>
    </location>
</feature>
<dbReference type="Gene3D" id="2.40.50.90">
    <property type="match status" value="1"/>
</dbReference>
<evidence type="ECO:0000313" key="7">
    <source>
        <dbReference type="EMBL" id="MFK9095025.1"/>
    </source>
</evidence>
<sequence length="362" mass="40261">MKFIKGLLIAAVLLFMFAMGIVAPISFIGMVIFIIGLFLKRQYRNRKSRFTKSGWIIAVGLISSIVLATVFFEPTEEKKDVDHAKVASLNKEKKEEGAKQAKEKADAEAKAKADEKRLAEEKAKAEKEEQEKQAAAQSSQEELAKSMGLELITVGRVVDGDTIVASDGRKIRLIGVNTPESTTRHEEYGKEASNYTTSKLNGKQVWIQKDVSETDRYSRLLRIVWLSVPTNDMDENEIRAKMYNTDLVLNGYAEPSTYPPDVKYSEYFVKFAREAREANKGLWAFGEQGTTKGDLDSSQNNSSSSGGNTSGGSTSSGESSDTGKESFKNCTEMRKVYPEGVPSTHPAYESRHDRDKDNWACE</sequence>
<reference evidence="7 8" key="1">
    <citation type="submission" date="2024-11" db="EMBL/GenBank/DDBJ databases">
        <authorList>
            <person name="Lucas J.A."/>
        </authorList>
    </citation>
    <scope>NUCLEOTIDE SEQUENCE [LARGE SCALE GENOMIC DNA]</scope>
    <source>
        <strain evidence="7 8">Z 5.4</strain>
    </source>
</reference>
<dbReference type="Pfam" id="PF00565">
    <property type="entry name" value="SNase"/>
    <property type="match status" value="1"/>
</dbReference>
<dbReference type="PROSITE" id="PS50830">
    <property type="entry name" value="TNASE_3"/>
    <property type="match status" value="1"/>
</dbReference>
<dbReference type="SMART" id="SM00894">
    <property type="entry name" value="Excalibur"/>
    <property type="match status" value="1"/>
</dbReference>
<dbReference type="Pfam" id="PF05901">
    <property type="entry name" value="Excalibur"/>
    <property type="match status" value="1"/>
</dbReference>
<keyword evidence="5" id="KW-0812">Transmembrane</keyword>
<keyword evidence="8" id="KW-1185">Reference proteome</keyword>
<dbReference type="PANTHER" id="PTHR12302">
    <property type="entry name" value="EBNA2 BINDING PROTEIN P100"/>
    <property type="match status" value="1"/>
</dbReference>
<feature type="compositionally biased region" description="Low complexity" evidence="4">
    <location>
        <begin position="296"/>
        <end position="320"/>
    </location>
</feature>
<keyword evidence="5" id="KW-1133">Transmembrane helix</keyword>
<dbReference type="Proteomes" id="UP001623041">
    <property type="component" value="Unassembled WGS sequence"/>
</dbReference>
<evidence type="ECO:0000256" key="3">
    <source>
        <dbReference type="ARBA" id="ARBA00022801"/>
    </source>
</evidence>
<comment type="caution">
    <text evidence="7">The sequence shown here is derived from an EMBL/GenBank/DDBJ whole genome shotgun (WGS) entry which is preliminary data.</text>
</comment>
<dbReference type="SUPFAM" id="SSF50199">
    <property type="entry name" value="Staphylococcal nuclease"/>
    <property type="match status" value="1"/>
</dbReference>
<gene>
    <name evidence="7" type="ORF">ACJEBI_26600</name>
</gene>
<dbReference type="PANTHER" id="PTHR12302:SF3">
    <property type="entry name" value="SERINE_THREONINE-PROTEIN KINASE 31"/>
    <property type="match status" value="1"/>
</dbReference>
<keyword evidence="5" id="KW-0472">Membrane</keyword>
<organism evidence="7 8">
    <name type="scientific">Bacillus salipaludis</name>
    <dbReference type="NCBI Taxonomy" id="2547811"/>
    <lineage>
        <taxon>Bacteria</taxon>
        <taxon>Bacillati</taxon>
        <taxon>Bacillota</taxon>
        <taxon>Bacilli</taxon>
        <taxon>Bacillales</taxon>
        <taxon>Bacillaceae</taxon>
        <taxon>Bacillus</taxon>
    </lineage>
</organism>
<name>A0ABW8RS76_9BACI</name>
<proteinExistence type="predicted"/>
<dbReference type="InterPro" id="IPR035437">
    <property type="entry name" value="SNase_OB-fold_sf"/>
</dbReference>
<evidence type="ECO:0000256" key="1">
    <source>
        <dbReference type="ARBA" id="ARBA00022722"/>
    </source>
</evidence>
<feature type="region of interest" description="Disordered" evidence="4">
    <location>
        <begin position="290"/>
        <end position="362"/>
    </location>
</feature>
<evidence type="ECO:0000256" key="4">
    <source>
        <dbReference type="SAM" id="MobiDB-lite"/>
    </source>
</evidence>
<feature type="compositionally biased region" description="Basic and acidic residues" evidence="4">
    <location>
        <begin position="92"/>
        <end position="132"/>
    </location>
</feature>
<keyword evidence="2" id="KW-0255">Endonuclease</keyword>
<dbReference type="EMBL" id="JBJHQH010000031">
    <property type="protein sequence ID" value="MFK9095025.1"/>
    <property type="molecule type" value="Genomic_DNA"/>
</dbReference>
<dbReference type="InterPro" id="IPR016071">
    <property type="entry name" value="Staphylococal_nuclease_OB-fold"/>
</dbReference>